<name>A0ABT3PQQ1_9BACT</name>
<dbReference type="Proteomes" id="UP001207918">
    <property type="component" value="Unassembled WGS sequence"/>
</dbReference>
<comment type="caution">
    <text evidence="2">The sequence shown here is derived from an EMBL/GenBank/DDBJ whole genome shotgun (WGS) entry which is preliminary data.</text>
</comment>
<accession>A0ABT3PQQ1</accession>
<evidence type="ECO:0000313" key="2">
    <source>
        <dbReference type="EMBL" id="MCW9708185.1"/>
    </source>
</evidence>
<dbReference type="EMBL" id="JAGGJA010000010">
    <property type="protein sequence ID" value="MCW9708185.1"/>
    <property type="molecule type" value="Genomic_DNA"/>
</dbReference>
<feature type="chain" id="PRO_5046625493" evidence="1">
    <location>
        <begin position="25"/>
        <end position="264"/>
    </location>
</feature>
<reference evidence="2 3" key="1">
    <citation type="submission" date="2021-03" db="EMBL/GenBank/DDBJ databases">
        <title>Aliifodinibius sp. nov., a new bacterium isolated from saline soil.</title>
        <authorList>
            <person name="Galisteo C."/>
            <person name="De La Haba R."/>
            <person name="Sanchez-Porro C."/>
            <person name="Ventosa A."/>
        </authorList>
    </citation>
    <scope>NUCLEOTIDE SEQUENCE [LARGE SCALE GENOMIC DNA]</scope>
    <source>
        <strain evidence="2 3">1BSP15-2V2</strain>
    </source>
</reference>
<feature type="signal peptide" evidence="1">
    <location>
        <begin position="1"/>
        <end position="24"/>
    </location>
</feature>
<sequence length="264" mass="29493">MQLKIIIITVLASTLSAFSNTLLAQPSFDSQTDLISLHYDHAPDRDDGHSAVADRMILQEQFGTAWLKDHILAVSGAYGINQDSFQPESDAVMDAVWGGCCGWVAADDHWARAVQKLYSAWTKTIASGGKVWVKEGGQSDLTADVLRMIQQENPDISINQSIYVVQHSDWNEGKTTDKDLEYVKETSHYIRISDANAFLNDRDGNTNFAQKALADPTYRTMWEAAFAYLDPTERVDFSDTGELIAILGLDKRDVDAFSNHYFDE</sequence>
<evidence type="ECO:0000313" key="3">
    <source>
        <dbReference type="Proteomes" id="UP001207918"/>
    </source>
</evidence>
<keyword evidence="3" id="KW-1185">Reference proteome</keyword>
<proteinExistence type="predicted"/>
<organism evidence="2 3">
    <name type="scientific">Fodinibius salsisoli</name>
    <dbReference type="NCBI Taxonomy" id="2820877"/>
    <lineage>
        <taxon>Bacteria</taxon>
        <taxon>Pseudomonadati</taxon>
        <taxon>Balneolota</taxon>
        <taxon>Balneolia</taxon>
        <taxon>Balneolales</taxon>
        <taxon>Balneolaceae</taxon>
        <taxon>Fodinibius</taxon>
    </lineage>
</organism>
<protein>
    <submittedName>
        <fullName evidence="2">Uncharacterized protein</fullName>
    </submittedName>
</protein>
<gene>
    <name evidence="2" type="ORF">J6I44_15070</name>
</gene>
<evidence type="ECO:0000256" key="1">
    <source>
        <dbReference type="SAM" id="SignalP"/>
    </source>
</evidence>
<dbReference type="RefSeq" id="WP_265766971.1">
    <property type="nucleotide sequence ID" value="NZ_JAGGJA010000010.1"/>
</dbReference>
<keyword evidence="1" id="KW-0732">Signal</keyword>